<dbReference type="InterPro" id="IPR000086">
    <property type="entry name" value="NUDIX_hydrolase_dom"/>
</dbReference>
<dbReference type="GO" id="GO:0046872">
    <property type="term" value="F:metal ion binding"/>
    <property type="evidence" value="ECO:0007669"/>
    <property type="project" value="UniProtKB-KW"/>
</dbReference>
<dbReference type="CDD" id="cd18870">
    <property type="entry name" value="NUDIX_AcylCoAdiphos_Nudt19"/>
    <property type="match status" value="1"/>
</dbReference>
<dbReference type="PANTHER" id="PTHR12318">
    <property type="entry name" value="TESTOSTERONE-REGULATED PROTEIN RP2"/>
    <property type="match status" value="1"/>
</dbReference>
<keyword evidence="6" id="KW-0464">Manganese</keyword>
<keyword evidence="9" id="KW-1185">Reference proteome</keyword>
<dbReference type="SUPFAM" id="SSF55811">
    <property type="entry name" value="Nudix"/>
    <property type="match status" value="1"/>
</dbReference>
<evidence type="ECO:0000256" key="2">
    <source>
        <dbReference type="ARBA" id="ARBA00001946"/>
    </source>
</evidence>
<protein>
    <recommendedName>
        <fullName evidence="7">Nudix hydrolase domain-containing protein</fullName>
    </recommendedName>
</protein>
<dbReference type="AlphaFoldDB" id="A0A813F4V5"/>
<comment type="cofactor">
    <cofactor evidence="2">
        <name>Mg(2+)</name>
        <dbReference type="ChEBI" id="CHEBI:18420"/>
    </cofactor>
</comment>
<dbReference type="OrthoDB" id="1695362at2759"/>
<dbReference type="PROSITE" id="PS51462">
    <property type="entry name" value="NUDIX"/>
    <property type="match status" value="1"/>
</dbReference>
<evidence type="ECO:0000259" key="7">
    <source>
        <dbReference type="PROSITE" id="PS51462"/>
    </source>
</evidence>
<accession>A0A813F4V5</accession>
<evidence type="ECO:0000313" key="9">
    <source>
        <dbReference type="Proteomes" id="UP000654075"/>
    </source>
</evidence>
<feature type="domain" description="Nudix hydrolase" evidence="7">
    <location>
        <begin position="22"/>
        <end position="244"/>
    </location>
</feature>
<dbReference type="Proteomes" id="UP000654075">
    <property type="component" value="Unassembled WGS sequence"/>
</dbReference>
<keyword evidence="5" id="KW-0460">Magnesium</keyword>
<dbReference type="GO" id="GO:0005739">
    <property type="term" value="C:mitochondrion"/>
    <property type="evidence" value="ECO:0007669"/>
    <property type="project" value="TreeGrafter"/>
</dbReference>
<evidence type="ECO:0000256" key="4">
    <source>
        <dbReference type="ARBA" id="ARBA00022801"/>
    </source>
</evidence>
<dbReference type="InterPro" id="IPR039121">
    <property type="entry name" value="NUDT19"/>
</dbReference>
<comment type="caution">
    <text evidence="8">The sequence shown here is derived from an EMBL/GenBank/DDBJ whole genome shotgun (WGS) entry which is preliminary data.</text>
</comment>
<evidence type="ECO:0000256" key="6">
    <source>
        <dbReference type="ARBA" id="ARBA00023211"/>
    </source>
</evidence>
<evidence type="ECO:0000256" key="3">
    <source>
        <dbReference type="ARBA" id="ARBA00022723"/>
    </source>
</evidence>
<comment type="cofactor">
    <cofactor evidence="1">
        <name>Mn(2+)</name>
        <dbReference type="ChEBI" id="CHEBI:29035"/>
    </cofactor>
</comment>
<sequence>MRSGLRQMYCAAGPDSLTAGKPWRLSASVVVLAPRGLVPENRELGNTASGEARQDYKVCLLRRGARSSFMPDVMVFPGGAVDAEDGASACQLLNAQADDLDAVVRCAAIREVFEESGIGILEPLSAASRLQAAPHGGRSAWRQAIHKDPSQLTALCAAAGATPATSSLLPWCSFVTPDMEHQRLKKGGFDARFFVWPSPPEAAEQLAEALADGQETTGLIWLSPDEALAAQAAGRVAMAPPQWYILRELADNCPFLAGVAAYASGASRALVRDYPIKPYPTQLEESEIAEFWAKKSPGAEVAKAPVMALAYPGDEKHPVFPGPPGARHRMLLSGEITSGAGRYELQRSEVSSIPLPLKEVMQDWRRLAKL</sequence>
<evidence type="ECO:0000313" key="8">
    <source>
        <dbReference type="EMBL" id="CAE8607795.1"/>
    </source>
</evidence>
<evidence type="ECO:0000256" key="5">
    <source>
        <dbReference type="ARBA" id="ARBA00022842"/>
    </source>
</evidence>
<dbReference type="InterPro" id="IPR015797">
    <property type="entry name" value="NUDIX_hydrolase-like_dom_sf"/>
</dbReference>
<keyword evidence="4" id="KW-0378">Hydrolase</keyword>
<keyword evidence="3" id="KW-0479">Metal-binding</keyword>
<dbReference type="GO" id="GO:0016818">
    <property type="term" value="F:hydrolase activity, acting on acid anhydrides, in phosphorus-containing anhydrides"/>
    <property type="evidence" value="ECO:0007669"/>
    <property type="project" value="InterPro"/>
</dbReference>
<name>A0A813F4V5_POLGL</name>
<dbReference type="Gene3D" id="3.90.79.10">
    <property type="entry name" value="Nucleoside Triphosphate Pyrophosphohydrolase"/>
    <property type="match status" value="1"/>
</dbReference>
<dbReference type="EMBL" id="CAJNNV010022092">
    <property type="protein sequence ID" value="CAE8607795.1"/>
    <property type="molecule type" value="Genomic_DNA"/>
</dbReference>
<dbReference type="PANTHER" id="PTHR12318:SF0">
    <property type="entry name" value="ACYL-COENZYME A DIPHOSPHATASE NUDT19"/>
    <property type="match status" value="1"/>
</dbReference>
<proteinExistence type="predicted"/>
<gene>
    <name evidence="8" type="ORF">PGLA1383_LOCUS25701</name>
</gene>
<reference evidence="8" key="1">
    <citation type="submission" date="2021-02" db="EMBL/GenBank/DDBJ databases">
        <authorList>
            <person name="Dougan E. K."/>
            <person name="Rhodes N."/>
            <person name="Thang M."/>
            <person name="Chan C."/>
        </authorList>
    </citation>
    <scope>NUCLEOTIDE SEQUENCE</scope>
</reference>
<evidence type="ECO:0000256" key="1">
    <source>
        <dbReference type="ARBA" id="ARBA00001936"/>
    </source>
</evidence>
<organism evidence="8 9">
    <name type="scientific">Polarella glacialis</name>
    <name type="common">Dinoflagellate</name>
    <dbReference type="NCBI Taxonomy" id="89957"/>
    <lineage>
        <taxon>Eukaryota</taxon>
        <taxon>Sar</taxon>
        <taxon>Alveolata</taxon>
        <taxon>Dinophyceae</taxon>
        <taxon>Suessiales</taxon>
        <taxon>Suessiaceae</taxon>
        <taxon>Polarella</taxon>
    </lineage>
</organism>
<dbReference type="OMA" id="QWARWVT"/>